<evidence type="ECO:0000256" key="6">
    <source>
        <dbReference type="ARBA" id="ARBA00022801"/>
    </source>
</evidence>
<dbReference type="GO" id="GO:0045148">
    <property type="term" value="F:tripeptide aminopeptidase activity"/>
    <property type="evidence" value="ECO:0007669"/>
    <property type="project" value="UniProtKB-UniRule"/>
</dbReference>
<accession>A0A3E3I0T3</accession>
<sequence length="413" mass="45673">MSKVVDKFLTYVKIDTQSDEESTTFPSTEKQKDLARLLVKELTEMGAADVKMDEKYGYVYATIPSTLKDKEKKVPVIGFIAHMDTSPAVSGKDVKPRIVENYDGRDILLNQEKGIILPVKENPELQDYVGKSLIVTDGTTLLGADDKAGVAEIMTMAETLLKSPEIEHGTIRIAFTPDEEVGSGVDYFDVPGFGADFAYTVDGGALGELEYENFNAAGARLHVHGYSVHPGSAKNKMLNAILLAQEFQNLLPVHENPASTEGYEGFYHLEKFSGVVESAVADYIIRDHSREKFEQKKAYFKDAAALMNLKYGREVLTVEMTDSYYNMKEKIYPENAHLIDTAVKAMEMAEVTPVISPIRGGTDGARLSFMGLPCPNLCTGGMNYHGRFEYVCIESMEKCVEIILNIISLYAGC</sequence>
<feature type="binding site" evidence="9 11">
    <location>
        <position position="202"/>
    </location>
    <ligand>
        <name>Zn(2+)</name>
        <dbReference type="ChEBI" id="CHEBI:29105"/>
        <label>1</label>
    </ligand>
</feature>
<feature type="binding site" evidence="9 11">
    <location>
        <position position="145"/>
    </location>
    <ligand>
        <name>Zn(2+)</name>
        <dbReference type="ChEBI" id="CHEBI:29105"/>
        <label>2</label>
    </ligand>
</feature>
<keyword evidence="9" id="KW-0963">Cytoplasm</keyword>
<feature type="binding site" evidence="9 11">
    <location>
        <position position="82"/>
    </location>
    <ligand>
        <name>Zn(2+)</name>
        <dbReference type="ChEBI" id="CHEBI:29105"/>
        <label>1</label>
    </ligand>
</feature>
<evidence type="ECO:0000313" key="14">
    <source>
        <dbReference type="Proteomes" id="UP000260812"/>
    </source>
</evidence>
<keyword evidence="5 9" id="KW-0479">Metal-binding</keyword>
<evidence type="ECO:0000256" key="2">
    <source>
        <dbReference type="ARBA" id="ARBA00009692"/>
    </source>
</evidence>
<dbReference type="AlphaFoldDB" id="A0A3E3I0T3"/>
<comment type="caution">
    <text evidence="13">The sequence shown here is derived from an EMBL/GenBank/DDBJ whole genome shotgun (WGS) entry which is preliminary data.</text>
</comment>
<comment type="similarity">
    <text evidence="2 9">Belongs to the peptidase M20B family.</text>
</comment>
<feature type="binding site" evidence="9 11">
    <location>
        <position position="145"/>
    </location>
    <ligand>
        <name>Zn(2+)</name>
        <dbReference type="ChEBI" id="CHEBI:29105"/>
        <label>1</label>
    </ligand>
</feature>
<dbReference type="Pfam" id="PF01546">
    <property type="entry name" value="Peptidase_M20"/>
    <property type="match status" value="1"/>
</dbReference>
<dbReference type="EC" id="3.4.11.4" evidence="9"/>
<dbReference type="PANTHER" id="PTHR42994">
    <property type="entry name" value="PEPTIDASE T"/>
    <property type="match status" value="1"/>
</dbReference>
<dbReference type="HAMAP" id="MF_00550">
    <property type="entry name" value="Aminopeptidase_M20"/>
    <property type="match status" value="1"/>
</dbReference>
<dbReference type="EMBL" id="QVLV01000013">
    <property type="protein sequence ID" value="RGE57894.1"/>
    <property type="molecule type" value="Genomic_DNA"/>
</dbReference>
<evidence type="ECO:0000256" key="4">
    <source>
        <dbReference type="ARBA" id="ARBA00022670"/>
    </source>
</evidence>
<feature type="active site" description="Proton acceptor" evidence="9 10">
    <location>
        <position position="179"/>
    </location>
</feature>
<evidence type="ECO:0000256" key="7">
    <source>
        <dbReference type="ARBA" id="ARBA00022833"/>
    </source>
</evidence>
<dbReference type="GO" id="GO:0008270">
    <property type="term" value="F:zinc ion binding"/>
    <property type="evidence" value="ECO:0007669"/>
    <property type="project" value="UniProtKB-UniRule"/>
</dbReference>
<comment type="function">
    <text evidence="9">Cleaves the N-terminal amino acid of tripeptides.</text>
</comment>
<dbReference type="Pfam" id="PF07687">
    <property type="entry name" value="M20_dimer"/>
    <property type="match status" value="1"/>
</dbReference>
<dbReference type="InterPro" id="IPR001261">
    <property type="entry name" value="ArgE/DapE_CS"/>
</dbReference>
<keyword evidence="14" id="KW-1185">Reference proteome</keyword>
<dbReference type="InterPro" id="IPR011650">
    <property type="entry name" value="Peptidase_M20_dimer"/>
</dbReference>
<evidence type="ECO:0000256" key="1">
    <source>
        <dbReference type="ARBA" id="ARBA00000870"/>
    </source>
</evidence>
<dbReference type="PROSITE" id="PS00759">
    <property type="entry name" value="ARGE_DAPE_CPG2_2"/>
    <property type="match status" value="1"/>
</dbReference>
<dbReference type="GO" id="GO:0043171">
    <property type="term" value="P:peptide catabolic process"/>
    <property type="evidence" value="ECO:0007669"/>
    <property type="project" value="UniProtKB-UniRule"/>
</dbReference>
<evidence type="ECO:0000256" key="10">
    <source>
        <dbReference type="PIRSR" id="PIRSR037215-1"/>
    </source>
</evidence>
<dbReference type="SUPFAM" id="SSF53187">
    <property type="entry name" value="Zn-dependent exopeptidases"/>
    <property type="match status" value="1"/>
</dbReference>
<dbReference type="RefSeq" id="WP_117545083.1">
    <property type="nucleotide sequence ID" value="NZ_JBKUNB010000003.1"/>
</dbReference>
<feature type="active site" evidence="9 10">
    <location>
        <position position="84"/>
    </location>
</feature>
<feature type="binding site" evidence="9 11">
    <location>
        <position position="385"/>
    </location>
    <ligand>
        <name>Zn(2+)</name>
        <dbReference type="ChEBI" id="CHEBI:29105"/>
        <label>2</label>
    </ligand>
</feature>
<evidence type="ECO:0000259" key="12">
    <source>
        <dbReference type="Pfam" id="PF07687"/>
    </source>
</evidence>
<keyword evidence="7 9" id="KW-0862">Zinc</keyword>
<dbReference type="CDD" id="cd03892">
    <property type="entry name" value="M20_peptT"/>
    <property type="match status" value="1"/>
</dbReference>
<comment type="subcellular location">
    <subcellularLocation>
        <location evidence="9">Cytoplasm</location>
    </subcellularLocation>
</comment>
<dbReference type="NCBIfam" id="NF003976">
    <property type="entry name" value="PRK05469.1"/>
    <property type="match status" value="1"/>
</dbReference>
<feature type="domain" description="Peptidase M20 dimerisation" evidence="12">
    <location>
        <begin position="211"/>
        <end position="305"/>
    </location>
</feature>
<evidence type="ECO:0000256" key="5">
    <source>
        <dbReference type="ARBA" id="ARBA00022723"/>
    </source>
</evidence>
<gene>
    <name evidence="9 13" type="primary">pepT</name>
    <name evidence="13" type="ORF">DXC51_17950</name>
</gene>
<dbReference type="InterPro" id="IPR010161">
    <property type="entry name" value="Peptidase_M20B"/>
</dbReference>
<keyword evidence="4 9" id="KW-0645">Protease</keyword>
<dbReference type="Gene3D" id="3.30.70.360">
    <property type="match status" value="1"/>
</dbReference>
<comment type="catalytic activity">
    <reaction evidence="1 9">
        <text>Release of the N-terminal residue from a tripeptide.</text>
        <dbReference type="EC" id="3.4.11.4"/>
    </reaction>
</comment>
<dbReference type="PIRSF" id="PIRSF037215">
    <property type="entry name" value="Peptidase_M20B"/>
    <property type="match status" value="1"/>
</dbReference>
<dbReference type="InterPro" id="IPR036264">
    <property type="entry name" value="Bact_exopeptidase_dim_dom"/>
</dbReference>
<dbReference type="GO" id="GO:0005737">
    <property type="term" value="C:cytoplasm"/>
    <property type="evidence" value="ECO:0007669"/>
    <property type="project" value="UniProtKB-SubCell"/>
</dbReference>
<dbReference type="Proteomes" id="UP000260812">
    <property type="component" value="Unassembled WGS sequence"/>
</dbReference>
<protein>
    <recommendedName>
        <fullName evidence="9">Peptidase T</fullName>
        <ecNumber evidence="9">3.4.11.4</ecNumber>
    </recommendedName>
    <alternativeName>
        <fullName evidence="9">Aminotripeptidase</fullName>
        <shortName evidence="9">Tripeptidase</shortName>
    </alternativeName>
    <alternativeName>
        <fullName evidence="9">Tripeptide aminopeptidase</fullName>
    </alternativeName>
</protein>
<organism evidence="13 14">
    <name type="scientific">Eisenbergiella massiliensis</name>
    <dbReference type="NCBI Taxonomy" id="1720294"/>
    <lineage>
        <taxon>Bacteria</taxon>
        <taxon>Bacillati</taxon>
        <taxon>Bacillota</taxon>
        <taxon>Clostridia</taxon>
        <taxon>Lachnospirales</taxon>
        <taxon>Lachnospiraceae</taxon>
        <taxon>Eisenbergiella</taxon>
    </lineage>
</organism>
<keyword evidence="8 9" id="KW-0482">Metalloprotease</keyword>
<dbReference type="NCBIfam" id="NF009920">
    <property type="entry name" value="PRK13381.1"/>
    <property type="match status" value="1"/>
</dbReference>
<reference evidence="13" key="1">
    <citation type="submission" date="2018-08" db="EMBL/GenBank/DDBJ databases">
        <title>A genome reference for cultivated species of the human gut microbiota.</title>
        <authorList>
            <person name="Zou Y."/>
            <person name="Xue W."/>
            <person name="Luo G."/>
        </authorList>
    </citation>
    <scope>NUCLEOTIDE SEQUENCE [LARGE SCALE GENOMIC DNA]</scope>
    <source>
        <strain evidence="13">TF05-5AC</strain>
    </source>
</reference>
<dbReference type="PANTHER" id="PTHR42994:SF1">
    <property type="entry name" value="PEPTIDASE T"/>
    <property type="match status" value="1"/>
</dbReference>
<dbReference type="InterPro" id="IPR002933">
    <property type="entry name" value="Peptidase_M20"/>
</dbReference>
<dbReference type="SUPFAM" id="SSF55031">
    <property type="entry name" value="Bacterial exopeptidase dimerisation domain"/>
    <property type="match status" value="1"/>
</dbReference>
<keyword evidence="6 9" id="KW-0378">Hydrolase</keyword>
<evidence type="ECO:0000256" key="9">
    <source>
        <dbReference type="HAMAP-Rule" id="MF_00550"/>
    </source>
</evidence>
<dbReference type="GO" id="GO:0006508">
    <property type="term" value="P:proteolysis"/>
    <property type="evidence" value="ECO:0007669"/>
    <property type="project" value="UniProtKB-UniRule"/>
</dbReference>
<name>A0A3E3I0T3_9FIRM</name>
<evidence type="ECO:0000256" key="11">
    <source>
        <dbReference type="PIRSR" id="PIRSR037215-2"/>
    </source>
</evidence>
<feature type="binding site" evidence="9 11">
    <location>
        <position position="180"/>
    </location>
    <ligand>
        <name>Zn(2+)</name>
        <dbReference type="ChEBI" id="CHEBI:29105"/>
        <label>2</label>
    </ligand>
</feature>
<dbReference type="Gene3D" id="3.40.630.10">
    <property type="entry name" value="Zn peptidases"/>
    <property type="match status" value="1"/>
</dbReference>
<dbReference type="PROSITE" id="PS00758">
    <property type="entry name" value="ARGE_DAPE_CPG2_1"/>
    <property type="match status" value="1"/>
</dbReference>
<dbReference type="GeneID" id="97988703"/>
<keyword evidence="3 9" id="KW-0031">Aminopeptidase</keyword>
<evidence type="ECO:0000256" key="8">
    <source>
        <dbReference type="ARBA" id="ARBA00023049"/>
    </source>
</evidence>
<proteinExistence type="inferred from homology"/>
<dbReference type="NCBIfam" id="TIGR01882">
    <property type="entry name" value="peptidase-T"/>
    <property type="match status" value="1"/>
</dbReference>
<evidence type="ECO:0000256" key="3">
    <source>
        <dbReference type="ARBA" id="ARBA00022438"/>
    </source>
</evidence>
<evidence type="ECO:0000313" key="13">
    <source>
        <dbReference type="EMBL" id="RGE57894.1"/>
    </source>
</evidence>
<comment type="cofactor">
    <cofactor evidence="9 11">
        <name>Zn(2+)</name>
        <dbReference type="ChEBI" id="CHEBI:29105"/>
    </cofactor>
    <text evidence="9 11">Binds 2 Zn(2+) ions per subunit.</text>
</comment>
<dbReference type="GO" id="GO:0008237">
    <property type="term" value="F:metallopeptidase activity"/>
    <property type="evidence" value="ECO:0007669"/>
    <property type="project" value="UniProtKB-KW"/>
</dbReference>